<dbReference type="Proteomes" id="UP000076449">
    <property type="component" value="Chromosome II"/>
</dbReference>
<dbReference type="AlphaFoldDB" id="A0A167RPB0"/>
<reference evidence="2" key="1">
    <citation type="journal article" date="2014" name="Genome Announc.">
        <title>Complete sequencing and chromosome-scale genome assembly of the industrial progenitor strain P2niaD18 from the penicillin producer Penicillium chrysogenum.</title>
        <authorList>
            <person name="Specht T."/>
            <person name="Dahlmann T.A."/>
            <person name="Zadra I."/>
            <person name="Kurnsteiner H."/>
            <person name="Kuck U."/>
        </authorList>
    </citation>
    <scope>NUCLEOTIDE SEQUENCE [LARGE SCALE GENOMIC DNA]</scope>
    <source>
        <strain evidence="2">P2niaD18</strain>
    </source>
</reference>
<accession>A0A167RPB0</accession>
<feature type="region of interest" description="Disordered" evidence="1">
    <location>
        <begin position="36"/>
        <end position="142"/>
    </location>
</feature>
<name>A0A167RPB0_PENCH</name>
<evidence type="ECO:0000256" key="1">
    <source>
        <dbReference type="SAM" id="MobiDB-lite"/>
    </source>
</evidence>
<proteinExistence type="predicted"/>
<dbReference type="EMBL" id="CM002799">
    <property type="protein sequence ID" value="KZN86259.1"/>
    <property type="molecule type" value="Genomic_DNA"/>
</dbReference>
<evidence type="ECO:0000313" key="2">
    <source>
        <dbReference type="EMBL" id="KZN86259.1"/>
    </source>
</evidence>
<sequence length="142" mass="15438">MRDALASCGINHDEGYINSVISQVNNDVLRAHVATAGDNAEEPRLRISSSVLQTPPASPYEGRGSYRLLQARKKNYTNQAGARKRKKRKQKTAKPSEDSGNKSTTQESDTNSAQAGSQSQVSYSVDQELQSSDNPILQEAGE</sequence>
<protein>
    <submittedName>
        <fullName evidence="2">Uncharacterized protein</fullName>
    </submittedName>
</protein>
<feature type="compositionally biased region" description="Basic residues" evidence="1">
    <location>
        <begin position="82"/>
        <end position="92"/>
    </location>
</feature>
<feature type="compositionally biased region" description="Polar residues" evidence="1">
    <location>
        <begin position="101"/>
        <end position="135"/>
    </location>
</feature>
<organism evidence="2">
    <name type="scientific">Penicillium chrysogenum</name>
    <name type="common">Penicillium notatum</name>
    <dbReference type="NCBI Taxonomy" id="5076"/>
    <lineage>
        <taxon>Eukaryota</taxon>
        <taxon>Fungi</taxon>
        <taxon>Dikarya</taxon>
        <taxon>Ascomycota</taxon>
        <taxon>Pezizomycotina</taxon>
        <taxon>Eurotiomycetes</taxon>
        <taxon>Eurotiomycetidae</taxon>
        <taxon>Eurotiales</taxon>
        <taxon>Aspergillaceae</taxon>
        <taxon>Penicillium</taxon>
        <taxon>Penicillium chrysogenum species complex</taxon>
    </lineage>
</organism>
<gene>
    <name evidence="2" type="ORF">EN45_047750</name>
</gene>